<proteinExistence type="predicted"/>
<evidence type="ECO:0008006" key="5">
    <source>
        <dbReference type="Google" id="ProtNLM"/>
    </source>
</evidence>
<reference evidence="3 4" key="1">
    <citation type="journal article" date="2019" name="Nat. Ecol. Evol.">
        <title>Megaphylogeny resolves global patterns of mushroom evolution.</title>
        <authorList>
            <person name="Varga T."/>
            <person name="Krizsan K."/>
            <person name="Foldi C."/>
            <person name="Dima B."/>
            <person name="Sanchez-Garcia M."/>
            <person name="Sanchez-Ramirez S."/>
            <person name="Szollosi G.J."/>
            <person name="Szarkandi J.G."/>
            <person name="Papp V."/>
            <person name="Albert L."/>
            <person name="Andreopoulos W."/>
            <person name="Angelini C."/>
            <person name="Antonin V."/>
            <person name="Barry K.W."/>
            <person name="Bougher N.L."/>
            <person name="Buchanan P."/>
            <person name="Buyck B."/>
            <person name="Bense V."/>
            <person name="Catcheside P."/>
            <person name="Chovatia M."/>
            <person name="Cooper J."/>
            <person name="Damon W."/>
            <person name="Desjardin D."/>
            <person name="Finy P."/>
            <person name="Geml J."/>
            <person name="Haridas S."/>
            <person name="Hughes K."/>
            <person name="Justo A."/>
            <person name="Karasinski D."/>
            <person name="Kautmanova I."/>
            <person name="Kiss B."/>
            <person name="Kocsube S."/>
            <person name="Kotiranta H."/>
            <person name="LaButti K.M."/>
            <person name="Lechner B.E."/>
            <person name="Liimatainen K."/>
            <person name="Lipzen A."/>
            <person name="Lukacs Z."/>
            <person name="Mihaltcheva S."/>
            <person name="Morgado L.N."/>
            <person name="Niskanen T."/>
            <person name="Noordeloos M.E."/>
            <person name="Ohm R.A."/>
            <person name="Ortiz-Santana B."/>
            <person name="Ovrebo C."/>
            <person name="Racz N."/>
            <person name="Riley R."/>
            <person name="Savchenko A."/>
            <person name="Shiryaev A."/>
            <person name="Soop K."/>
            <person name="Spirin V."/>
            <person name="Szebenyi C."/>
            <person name="Tomsovsky M."/>
            <person name="Tulloss R.E."/>
            <person name="Uehling J."/>
            <person name="Grigoriev I.V."/>
            <person name="Vagvolgyi C."/>
            <person name="Papp T."/>
            <person name="Martin F.M."/>
            <person name="Miettinen O."/>
            <person name="Hibbett D.S."/>
            <person name="Nagy L.G."/>
        </authorList>
    </citation>
    <scope>NUCLEOTIDE SEQUENCE [LARGE SCALE GENOMIC DNA]</scope>
    <source>
        <strain evidence="3 4">CBS 166.37</strain>
    </source>
</reference>
<evidence type="ECO:0000256" key="2">
    <source>
        <dbReference type="SAM" id="Phobius"/>
    </source>
</evidence>
<keyword evidence="2" id="KW-0472">Membrane</keyword>
<keyword evidence="2" id="KW-0812">Transmembrane</keyword>
<feature type="compositionally biased region" description="Polar residues" evidence="1">
    <location>
        <begin position="418"/>
        <end position="439"/>
    </location>
</feature>
<organism evidence="3 4">
    <name type="scientific">Crucibulum laeve</name>
    <dbReference type="NCBI Taxonomy" id="68775"/>
    <lineage>
        <taxon>Eukaryota</taxon>
        <taxon>Fungi</taxon>
        <taxon>Dikarya</taxon>
        <taxon>Basidiomycota</taxon>
        <taxon>Agaricomycotina</taxon>
        <taxon>Agaricomycetes</taxon>
        <taxon>Agaricomycetidae</taxon>
        <taxon>Agaricales</taxon>
        <taxon>Agaricineae</taxon>
        <taxon>Nidulariaceae</taxon>
        <taxon>Crucibulum</taxon>
    </lineage>
</organism>
<accession>A0A5C3LMS2</accession>
<name>A0A5C3LMS2_9AGAR</name>
<keyword evidence="2" id="KW-1133">Transmembrane helix</keyword>
<dbReference type="Proteomes" id="UP000308652">
    <property type="component" value="Unassembled WGS sequence"/>
</dbReference>
<dbReference type="Gene3D" id="2.60.120.260">
    <property type="entry name" value="Galactose-binding domain-like"/>
    <property type="match status" value="2"/>
</dbReference>
<dbReference type="EMBL" id="ML213644">
    <property type="protein sequence ID" value="TFK33628.1"/>
    <property type="molecule type" value="Genomic_DNA"/>
</dbReference>
<keyword evidence="4" id="KW-1185">Reference proteome</keyword>
<dbReference type="STRING" id="68775.A0A5C3LMS2"/>
<dbReference type="AlphaFoldDB" id="A0A5C3LMS2"/>
<evidence type="ECO:0000256" key="1">
    <source>
        <dbReference type="SAM" id="MobiDB-lite"/>
    </source>
</evidence>
<sequence length="466" mass="50515">MANARELSLIVDDKSDKFHYGGGDWTLSALSVWYGGTSPYPDFAISKSGGDSGVYGSMNITFDGTSIALWGNTPPSFNSQFVVARIDDGTPYNSSYNDPNPQSYRQWYKSPKLAEGTHILWLDRIAGTSLDYAIINAGRITPLKGETIIVDDDDSAISYSGSWREIRDRFNSGSLPDGTPFGNGTHQSNTVGDHLTFKFTGTSVAAYGIFSWASLSAISATFTLDGSSVSQTYSVLSNSPQYQNEVGQEQNYLLFSYDSLELRDHTLVINITTCVNQSFILDYITYKPSFDTLAVMPNISMASSPIPASSEKAPLGAIIGGAVGGSMLLLFAIFLFLWARRKSKKFDMEYGRRNLNTATPNFSSELFVPFMSHFDSSPVTPFQLSMNPSSSANFGSLSVADLKRMKVCAEATDASSRSATQMSSLGRVNDSRPSGVSRSTGDEGVIIIGPSELAPPAYDDFPSRSN</sequence>
<feature type="region of interest" description="Disordered" evidence="1">
    <location>
        <begin position="418"/>
        <end position="444"/>
    </location>
</feature>
<evidence type="ECO:0000313" key="3">
    <source>
        <dbReference type="EMBL" id="TFK33628.1"/>
    </source>
</evidence>
<dbReference type="OrthoDB" id="2756615at2759"/>
<evidence type="ECO:0000313" key="4">
    <source>
        <dbReference type="Proteomes" id="UP000308652"/>
    </source>
</evidence>
<protein>
    <recommendedName>
        <fullName evidence="5">Transmembrane protein</fullName>
    </recommendedName>
</protein>
<feature type="transmembrane region" description="Helical" evidence="2">
    <location>
        <begin position="315"/>
        <end position="338"/>
    </location>
</feature>
<gene>
    <name evidence="3" type="ORF">BDQ12DRAFT_637276</name>
</gene>